<evidence type="ECO:0000313" key="2">
    <source>
        <dbReference type="EMBL" id="UPW41273.1"/>
    </source>
</evidence>
<reference evidence="2" key="1">
    <citation type="submission" date="2022-02" db="EMBL/GenBank/DDBJ databases">
        <title>Towards deciphering the DNA virus diversity associated with rodent species in the families Cricetidae and Heteromyidae.</title>
        <authorList>
            <person name="Lund M."/>
            <person name="Larsen B.B."/>
            <person name="Gryseels S."/>
            <person name="Kraberger S."/>
            <person name="Rowsey D.M."/>
            <person name="Steger L."/>
            <person name="Yule K.M."/>
            <person name="Upham N.S."/>
            <person name="Worobey M."/>
            <person name="Van Doorslaer K."/>
            <person name="Varsani A."/>
        </authorList>
    </citation>
    <scope>NUCLEOTIDE SEQUENCE</scope>
    <source>
        <strain evidence="2">UA08Rod_4510</strain>
    </source>
</reference>
<sequence length="382" mass="41406">MGLDINSGMSGMSTGASIGGSIGGPVGSVIGGGIGLLGGAIFGKGNQEMTKEDYRKLQQEAWGYEKEGMGLQYMLNEKAADATQKRNLEMWNETNYENQRKHMENAGLSVGLMYQNGGAPMSSAGGQQAGVEKPGTNPVQLRLQKEALGLQFEQIKSQNILNYSQAAKNQAEAKKISGVDTQEAESRIGLNAMNKELLNSNIEINAATITKLVAEGQIAMQQYNQELNNTEISNETKEATINKAIQEYFNSKVAGIVGIAKANLDDAQAAKLIKETENYLTELAIKGKSADAAMKQAEAFAQKVTNDYEQTGIKLDQEKERLLKEWIYGGVHEFTNLIGTAGNIITEFIPVKKFAKIGGKLIQEVTKKGGKISVKDWKNVLE</sequence>
<proteinExistence type="predicted"/>
<keyword evidence="1" id="KW-0175">Coiled coil</keyword>
<organism evidence="2">
    <name type="scientific">Sigmofec virus UA08Rod_4510</name>
    <dbReference type="NCBI Taxonomy" id="2929402"/>
    <lineage>
        <taxon>Viruses</taxon>
        <taxon>Monodnaviria</taxon>
        <taxon>Sangervirae</taxon>
        <taxon>Phixviricota</taxon>
        <taxon>Malgrandaviricetes</taxon>
        <taxon>Petitvirales</taxon>
        <taxon>Microviridae</taxon>
    </lineage>
</organism>
<protein>
    <submittedName>
        <fullName evidence="2">DNA pilot protein</fullName>
    </submittedName>
</protein>
<feature type="coiled-coil region" evidence="1">
    <location>
        <begin position="220"/>
        <end position="247"/>
    </location>
</feature>
<dbReference type="EMBL" id="OM869569">
    <property type="protein sequence ID" value="UPW41273.1"/>
    <property type="molecule type" value="Genomic_DNA"/>
</dbReference>
<name>A0A976N1K1_9VIRU</name>
<accession>A0A976N1K1</accession>
<evidence type="ECO:0000256" key="1">
    <source>
        <dbReference type="SAM" id="Coils"/>
    </source>
</evidence>